<keyword evidence="3" id="KW-1185">Reference proteome</keyword>
<dbReference type="EMBL" id="WIGO01000135">
    <property type="protein sequence ID" value="KAF6827619.1"/>
    <property type="molecule type" value="Genomic_DNA"/>
</dbReference>
<gene>
    <name evidence="2" type="ORF">CPLU01_08984</name>
</gene>
<organism evidence="2 3">
    <name type="scientific">Colletotrichum plurivorum</name>
    <dbReference type="NCBI Taxonomy" id="2175906"/>
    <lineage>
        <taxon>Eukaryota</taxon>
        <taxon>Fungi</taxon>
        <taxon>Dikarya</taxon>
        <taxon>Ascomycota</taxon>
        <taxon>Pezizomycotina</taxon>
        <taxon>Sordariomycetes</taxon>
        <taxon>Hypocreomycetidae</taxon>
        <taxon>Glomerellales</taxon>
        <taxon>Glomerellaceae</taxon>
        <taxon>Colletotrichum</taxon>
        <taxon>Colletotrichum orchidearum species complex</taxon>
    </lineage>
</organism>
<comment type="caution">
    <text evidence="2">The sequence shown here is derived from an EMBL/GenBank/DDBJ whole genome shotgun (WGS) entry which is preliminary data.</text>
</comment>
<reference evidence="2" key="1">
    <citation type="journal article" date="2020" name="Phytopathology">
        <title>Genome Sequence Resources of Colletotrichum truncatum, C. plurivorum, C. musicola, and C. sojae: Four Species Pathogenic to Soybean (Glycine max).</title>
        <authorList>
            <person name="Rogerio F."/>
            <person name="Boufleur T.R."/>
            <person name="Ciampi-Guillardi M."/>
            <person name="Sukno S.A."/>
            <person name="Thon M.R."/>
            <person name="Massola Junior N.S."/>
            <person name="Baroncelli R."/>
        </authorList>
    </citation>
    <scope>NUCLEOTIDE SEQUENCE</scope>
    <source>
        <strain evidence="2">LFN00145</strain>
    </source>
</reference>
<evidence type="ECO:0000313" key="3">
    <source>
        <dbReference type="Proteomes" id="UP000654918"/>
    </source>
</evidence>
<proteinExistence type="predicted"/>
<dbReference type="Proteomes" id="UP000654918">
    <property type="component" value="Unassembled WGS sequence"/>
</dbReference>
<feature type="region of interest" description="Disordered" evidence="1">
    <location>
        <begin position="52"/>
        <end position="82"/>
    </location>
</feature>
<sequence length="169" mass="18671">MEAWTSSSLVSLGETSARPRHAVLLLLEINGLLATWCLVLCSPRLARLAATTPRRESGIAGRPGRRNDLHEQQRPAQGAGEVLSGMERNELHTQDGEVEGWALSVGSNTEVNWRRPRCGGEGLHVLSDEWEFATVMADPRPTGQVLYGPIPIAVYHWQCNCNCNPLRQH</sequence>
<accession>A0A8H6K9Q9</accession>
<evidence type="ECO:0000313" key="2">
    <source>
        <dbReference type="EMBL" id="KAF6827619.1"/>
    </source>
</evidence>
<protein>
    <submittedName>
        <fullName evidence="2">Uncharacterized protein</fullName>
    </submittedName>
</protein>
<dbReference type="AlphaFoldDB" id="A0A8H6K9Q9"/>
<evidence type="ECO:0000256" key="1">
    <source>
        <dbReference type="SAM" id="MobiDB-lite"/>
    </source>
</evidence>
<name>A0A8H6K9Q9_9PEZI</name>